<evidence type="ECO:0000313" key="4">
    <source>
        <dbReference type="Proteomes" id="UP000050515"/>
    </source>
</evidence>
<dbReference type="PATRIC" id="fig|507754.4.peg.1910"/>
<evidence type="ECO:0000313" key="3">
    <source>
        <dbReference type="Proteomes" id="UP000050320"/>
    </source>
</evidence>
<accession>A0A0P9GXJ0</accession>
<reference evidence="1 4" key="1">
    <citation type="submission" date="2015-09" db="EMBL/GenBank/DDBJ databases">
        <title>Draft genome sequence of Acidiplasma aeolicum DSM 18409.</title>
        <authorList>
            <person name="Hemp J."/>
        </authorList>
    </citation>
    <scope>NUCLEOTIDE SEQUENCE [LARGE SCALE GENOMIC DNA]</scope>
    <source>
        <strain evidence="1 4">V</strain>
    </source>
</reference>
<comment type="caution">
    <text evidence="1">The sequence shown here is derived from an EMBL/GenBank/DDBJ whole genome shotgun (WGS) entry which is preliminary data.</text>
</comment>
<proteinExistence type="predicted"/>
<dbReference type="EMBL" id="LKBG01000246">
    <property type="protein sequence ID" value="KQB34315.1"/>
    <property type="molecule type" value="Genomic_DNA"/>
</dbReference>
<dbReference type="Proteomes" id="UP000050320">
    <property type="component" value="Unassembled WGS sequence"/>
</dbReference>
<sequence length="116" mass="13143">MGFLRIIKTDRSSINSLLSRYKIGKILISDGIILDKTVLNYDVKIQRILTPYQLENILINSHEGSFLIVISTITLESWDTMELSVVSDLIRRMVAYGNDIVINLAGPETLNCEMIQ</sequence>
<dbReference type="EMBL" id="LJCQ01000293">
    <property type="protein sequence ID" value="KPV46138.1"/>
    <property type="molecule type" value="Genomic_DNA"/>
</dbReference>
<evidence type="ECO:0008006" key="5">
    <source>
        <dbReference type="Google" id="ProtNLM"/>
    </source>
</evidence>
<dbReference type="AlphaFoldDB" id="A0A0P9GXJ0"/>
<dbReference type="RefSeq" id="WP_054964362.1">
    <property type="nucleotide sequence ID" value="NZ_LJCQ01000293.1"/>
</dbReference>
<gene>
    <name evidence="2" type="ORF">AOG54_05220</name>
    <name evidence="1" type="ORF">SE19_06855</name>
</gene>
<organism evidence="1 4">
    <name type="scientific">Acidiplasma aeolicum</name>
    <dbReference type="NCBI Taxonomy" id="507754"/>
    <lineage>
        <taxon>Archaea</taxon>
        <taxon>Methanobacteriati</taxon>
        <taxon>Thermoplasmatota</taxon>
        <taxon>Thermoplasmata</taxon>
        <taxon>Thermoplasmatales</taxon>
        <taxon>Ferroplasmaceae</taxon>
        <taxon>Acidiplasma</taxon>
    </lineage>
</organism>
<evidence type="ECO:0000313" key="2">
    <source>
        <dbReference type="EMBL" id="KQB34315.1"/>
    </source>
</evidence>
<dbReference type="OrthoDB" id="56510at2157"/>
<protein>
    <recommendedName>
        <fullName evidence="5">KaiC-like domain-containing protein</fullName>
    </recommendedName>
</protein>
<reference evidence="2 3" key="2">
    <citation type="submission" date="2015-09" db="EMBL/GenBank/DDBJ databases">
        <title>Heavy metals and arsenic resistance mechanisms in polyextremophilic archaea of the family Ferroplasmaceae.</title>
        <authorList>
            <person name="Bulaev A.G."/>
            <person name="Kanygina A.V."/>
        </authorList>
    </citation>
    <scope>NUCLEOTIDE SEQUENCE [LARGE SCALE GENOMIC DNA]</scope>
    <source>
        <strain evidence="2 3">VT</strain>
    </source>
</reference>
<dbReference type="Proteomes" id="UP000050515">
    <property type="component" value="Unassembled WGS sequence"/>
</dbReference>
<keyword evidence="3" id="KW-1185">Reference proteome</keyword>
<evidence type="ECO:0000313" key="1">
    <source>
        <dbReference type="EMBL" id="KPV46138.1"/>
    </source>
</evidence>
<name>A0A0P9GXJ0_9ARCH</name>